<dbReference type="PROSITE" id="PS00217">
    <property type="entry name" value="SUGAR_TRANSPORT_2"/>
    <property type="match status" value="1"/>
</dbReference>
<dbReference type="NCBIfam" id="TIGR00879">
    <property type="entry name" value="SP"/>
    <property type="match status" value="1"/>
</dbReference>
<dbReference type="Gene3D" id="1.20.1250.20">
    <property type="entry name" value="MFS general substrate transporter like domains"/>
    <property type="match status" value="1"/>
</dbReference>
<evidence type="ECO:0000256" key="12">
    <source>
        <dbReference type="ARBA" id="ARBA00029961"/>
    </source>
</evidence>
<gene>
    <name evidence="17" type="ORF">GDO86_001897</name>
</gene>
<feature type="transmembrane region" description="Helical" evidence="15">
    <location>
        <begin position="430"/>
        <end position="453"/>
    </location>
</feature>
<evidence type="ECO:0000313" key="17">
    <source>
        <dbReference type="EMBL" id="KAG8455876.1"/>
    </source>
</evidence>
<evidence type="ECO:0000259" key="16">
    <source>
        <dbReference type="PROSITE" id="PS50850"/>
    </source>
</evidence>
<organism evidence="17 18">
    <name type="scientific">Hymenochirus boettgeri</name>
    <name type="common">Congo dwarf clawed frog</name>
    <dbReference type="NCBI Taxonomy" id="247094"/>
    <lineage>
        <taxon>Eukaryota</taxon>
        <taxon>Metazoa</taxon>
        <taxon>Chordata</taxon>
        <taxon>Craniata</taxon>
        <taxon>Vertebrata</taxon>
        <taxon>Euteleostomi</taxon>
        <taxon>Amphibia</taxon>
        <taxon>Batrachia</taxon>
        <taxon>Anura</taxon>
        <taxon>Pipoidea</taxon>
        <taxon>Pipidae</taxon>
        <taxon>Pipinae</taxon>
        <taxon>Hymenochirus</taxon>
    </lineage>
</organism>
<dbReference type="PANTHER" id="PTHR23503:SF54">
    <property type="entry name" value="MAJOR FACILITATOR SUPERFAMILY (MFS) PROFILE DOMAIN-CONTAINING PROTEIN"/>
    <property type="match status" value="1"/>
</dbReference>
<feature type="transmembrane region" description="Helical" evidence="15">
    <location>
        <begin position="336"/>
        <end position="358"/>
    </location>
</feature>
<keyword evidence="18" id="KW-1185">Reference proteome</keyword>
<dbReference type="PROSITE" id="PS50850">
    <property type="entry name" value="MFS"/>
    <property type="match status" value="1"/>
</dbReference>
<evidence type="ECO:0000256" key="2">
    <source>
        <dbReference type="ARBA" id="ARBA00004135"/>
    </source>
</evidence>
<feature type="transmembrane region" description="Helical" evidence="15">
    <location>
        <begin position="307"/>
        <end position="329"/>
    </location>
</feature>
<dbReference type="InterPro" id="IPR003663">
    <property type="entry name" value="Sugar/inositol_transpt"/>
</dbReference>
<reference evidence="17" key="1">
    <citation type="thesis" date="2020" institute="ProQuest LLC" country="789 East Eisenhower Parkway, Ann Arbor, MI, USA">
        <title>Comparative Genomics and Chromosome Evolution.</title>
        <authorList>
            <person name="Mudd A.B."/>
        </authorList>
    </citation>
    <scope>NUCLEOTIDE SEQUENCE</scope>
    <source>
        <strain evidence="17">Female2</strain>
        <tissue evidence="17">Blood</tissue>
    </source>
</reference>
<dbReference type="GO" id="GO:0070837">
    <property type="term" value="P:dehydroascorbic acid transport"/>
    <property type="evidence" value="ECO:0007669"/>
    <property type="project" value="TreeGrafter"/>
</dbReference>
<evidence type="ECO:0000256" key="5">
    <source>
        <dbReference type="ARBA" id="ARBA00015973"/>
    </source>
</evidence>
<keyword evidence="10 15" id="KW-1133">Transmembrane helix</keyword>
<evidence type="ECO:0000313" key="18">
    <source>
        <dbReference type="Proteomes" id="UP000812440"/>
    </source>
</evidence>
<dbReference type="AlphaFoldDB" id="A0A8T2KNB5"/>
<evidence type="ECO:0000256" key="8">
    <source>
        <dbReference type="ARBA" id="ARBA00022597"/>
    </source>
</evidence>
<evidence type="ECO:0000256" key="7">
    <source>
        <dbReference type="ARBA" id="ARBA00022475"/>
    </source>
</evidence>
<evidence type="ECO:0000256" key="4">
    <source>
        <dbReference type="ARBA" id="ARBA00007004"/>
    </source>
</evidence>
<sequence length="506" mass="56854">MIYCCHDLVEYRHLFVMVIVLGIGGTFQYGFHIHSPSVFIKDFINHTWINHYQSPIEDNTLMLIWSFIISSYCIGGFLGSIMTGYFTSKYGSKKCLLYSDVIPMVAAVLAGCSSLAWSYEMILVGKFLYGVNAGLGYCFHSKYAGEIAPKSLRGFINTSISLSLVSGRVVGQFVGLREIFGTEQLWPVIMSLSGFWALIQLITLPFFPESPSYLLMKGDQKGCEKALNLLWGKRDHQAAIDEMLKEKAAKSGTQRVTALQLLQDPSERCQIYTLIVLAISIQFCGINLMYFYAMEVFKSAGFSETKIPYLTLGMGLCELVTVFICSLVVDRFGRRVVLLTGYTVMVWGFTFLVITISFQAQAVWISYCSVFLIFLFVISFAAGPGSTAVTVVVEIFSQKTRAPALELLGLINWLELFILTMIFPYLQASIGQFCFLIFLVVIAACAVYVYIFLPETKGKSWLEITKEFNKYNCRRKGKGEVLKPQEDIIVLSSKYGTVNMAMEHEE</sequence>
<evidence type="ECO:0000256" key="3">
    <source>
        <dbReference type="ARBA" id="ARBA00004651"/>
    </source>
</evidence>
<dbReference type="InterPro" id="IPR020846">
    <property type="entry name" value="MFS_dom"/>
</dbReference>
<keyword evidence="6 14" id="KW-0813">Transport</keyword>
<feature type="transmembrane region" description="Helical" evidence="15">
    <location>
        <begin position="271"/>
        <end position="292"/>
    </location>
</feature>
<accession>A0A8T2KNB5</accession>
<feature type="transmembrane region" description="Helical" evidence="15">
    <location>
        <begin position="405"/>
        <end position="424"/>
    </location>
</feature>
<protein>
    <recommendedName>
        <fullName evidence="5">Solute carrier family 2, facilitated glucose transporter member 5</fullName>
    </recommendedName>
    <alternativeName>
        <fullName evidence="13">Fructose transporter</fullName>
    </alternativeName>
    <alternativeName>
        <fullName evidence="12">Glucose transporter type 5, small intestine</fullName>
    </alternativeName>
</protein>
<dbReference type="InterPro" id="IPR005829">
    <property type="entry name" value="Sugar_transporter_CS"/>
</dbReference>
<dbReference type="EMBL" id="JAACNH010000001">
    <property type="protein sequence ID" value="KAG8455876.1"/>
    <property type="molecule type" value="Genomic_DNA"/>
</dbReference>
<evidence type="ECO:0000256" key="15">
    <source>
        <dbReference type="SAM" id="Phobius"/>
    </source>
</evidence>
<keyword evidence="8" id="KW-0762">Sugar transport</keyword>
<keyword evidence="7" id="KW-1003">Cell membrane</keyword>
<evidence type="ECO:0000256" key="9">
    <source>
        <dbReference type="ARBA" id="ARBA00022692"/>
    </source>
</evidence>
<dbReference type="Proteomes" id="UP000812440">
    <property type="component" value="Chromosome 1"/>
</dbReference>
<comment type="caution">
    <text evidence="17">The sequence shown here is derived from an EMBL/GenBank/DDBJ whole genome shotgun (WGS) entry which is preliminary data.</text>
</comment>
<evidence type="ECO:0000256" key="11">
    <source>
        <dbReference type="ARBA" id="ARBA00023136"/>
    </source>
</evidence>
<feature type="transmembrane region" description="Helical" evidence="15">
    <location>
        <begin position="185"/>
        <end position="207"/>
    </location>
</feature>
<dbReference type="GO" id="GO:0055056">
    <property type="term" value="F:D-glucose transmembrane transporter activity"/>
    <property type="evidence" value="ECO:0007669"/>
    <property type="project" value="TreeGrafter"/>
</dbReference>
<dbReference type="GO" id="GO:0046323">
    <property type="term" value="P:D-glucose import"/>
    <property type="evidence" value="ECO:0007669"/>
    <property type="project" value="TreeGrafter"/>
</dbReference>
<feature type="transmembrane region" description="Helical" evidence="15">
    <location>
        <begin position="62"/>
        <end position="85"/>
    </location>
</feature>
<dbReference type="GO" id="GO:0005353">
    <property type="term" value="F:fructose transmembrane transporter activity"/>
    <property type="evidence" value="ECO:0007669"/>
    <property type="project" value="UniProtKB-ARBA"/>
</dbReference>
<dbReference type="GO" id="GO:1990539">
    <property type="term" value="P:fructose import across plasma membrane"/>
    <property type="evidence" value="ECO:0007669"/>
    <property type="project" value="UniProtKB-ARBA"/>
</dbReference>
<name>A0A8T2KNB5_9PIPI</name>
<dbReference type="GO" id="GO:0042383">
    <property type="term" value="C:sarcolemma"/>
    <property type="evidence" value="ECO:0007669"/>
    <property type="project" value="UniProtKB-SubCell"/>
</dbReference>
<evidence type="ECO:0000256" key="14">
    <source>
        <dbReference type="RuleBase" id="RU003346"/>
    </source>
</evidence>
<evidence type="ECO:0000256" key="13">
    <source>
        <dbReference type="ARBA" id="ARBA00031099"/>
    </source>
</evidence>
<dbReference type="SUPFAM" id="SSF103473">
    <property type="entry name" value="MFS general substrate transporter"/>
    <property type="match status" value="1"/>
</dbReference>
<comment type="catalytic activity">
    <reaction evidence="1">
        <text>D-fructose(out) = D-fructose(in)</text>
        <dbReference type="Rhea" id="RHEA:60372"/>
        <dbReference type="ChEBI" id="CHEBI:37721"/>
    </reaction>
</comment>
<evidence type="ECO:0000256" key="6">
    <source>
        <dbReference type="ARBA" id="ARBA00022448"/>
    </source>
</evidence>
<dbReference type="Pfam" id="PF00083">
    <property type="entry name" value="Sugar_tr"/>
    <property type="match status" value="1"/>
</dbReference>
<dbReference type="InterPro" id="IPR045263">
    <property type="entry name" value="GLUT"/>
</dbReference>
<feature type="domain" description="Major facilitator superfamily (MFS) profile" evidence="16">
    <location>
        <begin position="18"/>
        <end position="457"/>
    </location>
</feature>
<feature type="transmembrane region" description="Helical" evidence="15">
    <location>
        <begin position="12"/>
        <end position="31"/>
    </location>
</feature>
<feature type="transmembrane region" description="Helical" evidence="15">
    <location>
        <begin position="97"/>
        <end position="119"/>
    </location>
</feature>
<keyword evidence="11 15" id="KW-0472">Membrane</keyword>
<keyword evidence="9 15" id="KW-0812">Transmembrane</keyword>
<dbReference type="PRINTS" id="PR00171">
    <property type="entry name" value="SUGRTRNSPORT"/>
</dbReference>
<evidence type="ECO:0000256" key="10">
    <source>
        <dbReference type="ARBA" id="ARBA00022989"/>
    </source>
</evidence>
<dbReference type="OrthoDB" id="4142200at2759"/>
<dbReference type="InterPro" id="IPR036259">
    <property type="entry name" value="MFS_trans_sf"/>
</dbReference>
<comment type="subcellular location">
    <subcellularLocation>
        <location evidence="2">Cell membrane</location>
        <location evidence="2">Sarcolemma</location>
    </subcellularLocation>
    <subcellularLocation>
        <location evidence="3">Cell membrane</location>
        <topology evidence="3">Multi-pass membrane protein</topology>
    </subcellularLocation>
</comment>
<dbReference type="InterPro" id="IPR005828">
    <property type="entry name" value="MFS_sugar_transport-like"/>
</dbReference>
<dbReference type="PANTHER" id="PTHR23503">
    <property type="entry name" value="SOLUTE CARRIER FAMILY 2"/>
    <property type="match status" value="1"/>
</dbReference>
<dbReference type="FunFam" id="1.20.1250.20:FF:001511">
    <property type="entry name" value="Solute carrier family 2, facilitated glucose transporter member 5"/>
    <property type="match status" value="1"/>
</dbReference>
<evidence type="ECO:0000256" key="1">
    <source>
        <dbReference type="ARBA" id="ARBA00000590"/>
    </source>
</evidence>
<comment type="similarity">
    <text evidence="4">Belongs to the major facilitator superfamily. Sugar transporter (TC 2.A.1.1) family. Glucose transporter subfamily.</text>
</comment>
<feature type="transmembrane region" description="Helical" evidence="15">
    <location>
        <begin position="364"/>
        <end position="393"/>
    </location>
</feature>
<proteinExistence type="inferred from homology"/>